<dbReference type="AlphaFoldDB" id="A0A919QDM2"/>
<feature type="chain" id="PRO_5037251650" description="CHRD domain-containing protein" evidence="2">
    <location>
        <begin position="24"/>
        <end position="165"/>
    </location>
</feature>
<name>A0A919QDM2_9ACTN</name>
<dbReference type="RefSeq" id="WP_204043603.1">
    <property type="nucleotide sequence ID" value="NZ_BOOA01000047.1"/>
</dbReference>
<evidence type="ECO:0000313" key="4">
    <source>
        <dbReference type="Proteomes" id="UP000640052"/>
    </source>
</evidence>
<gene>
    <name evidence="3" type="ORF">Aph01nite_52460</name>
</gene>
<organism evidence="3 4">
    <name type="scientific">Acrocarpospora phusangensis</name>
    <dbReference type="NCBI Taxonomy" id="1070424"/>
    <lineage>
        <taxon>Bacteria</taxon>
        <taxon>Bacillati</taxon>
        <taxon>Actinomycetota</taxon>
        <taxon>Actinomycetes</taxon>
        <taxon>Streptosporangiales</taxon>
        <taxon>Streptosporangiaceae</taxon>
        <taxon>Acrocarpospora</taxon>
    </lineage>
</organism>
<accession>A0A919QDM2</accession>
<proteinExistence type="predicted"/>
<evidence type="ECO:0000313" key="3">
    <source>
        <dbReference type="EMBL" id="GIH26936.1"/>
    </source>
</evidence>
<feature type="signal peptide" evidence="2">
    <location>
        <begin position="1"/>
        <end position="23"/>
    </location>
</feature>
<keyword evidence="4" id="KW-1185">Reference proteome</keyword>
<evidence type="ECO:0008006" key="5">
    <source>
        <dbReference type="Google" id="ProtNLM"/>
    </source>
</evidence>
<feature type="region of interest" description="Disordered" evidence="1">
    <location>
        <begin position="146"/>
        <end position="165"/>
    </location>
</feature>
<evidence type="ECO:0000256" key="2">
    <source>
        <dbReference type="SAM" id="SignalP"/>
    </source>
</evidence>
<evidence type="ECO:0000256" key="1">
    <source>
        <dbReference type="SAM" id="MobiDB-lite"/>
    </source>
</evidence>
<reference evidence="3" key="1">
    <citation type="submission" date="2021-01" db="EMBL/GenBank/DDBJ databases">
        <title>Whole genome shotgun sequence of Acrocarpospora phusangensis NBRC 108782.</title>
        <authorList>
            <person name="Komaki H."/>
            <person name="Tamura T."/>
        </authorList>
    </citation>
    <scope>NUCLEOTIDE SEQUENCE</scope>
    <source>
        <strain evidence="3">NBRC 108782</strain>
    </source>
</reference>
<keyword evidence="2" id="KW-0732">Signal</keyword>
<dbReference type="EMBL" id="BOOA01000047">
    <property type="protein sequence ID" value="GIH26936.1"/>
    <property type="molecule type" value="Genomic_DNA"/>
</dbReference>
<protein>
    <recommendedName>
        <fullName evidence="5">CHRD domain-containing protein</fullName>
    </recommendedName>
</protein>
<comment type="caution">
    <text evidence="3">The sequence shown here is derived from an EMBL/GenBank/DDBJ whole genome shotgun (WGS) entry which is preliminary data.</text>
</comment>
<sequence length="165" mass="17539">MVMTLTLCAAFVLPFAAASHAYAQQRPAQQIDVSSGINGVSEIRGVGEMRGVLVMTPHRSHRVNLRTSVWTTTTRGAPDQNRPDPAFMGVKLTDLTKLHTWYASVRNPGQASNMAVSALAGPAGAPQIRQRGQHGHETAHLAAFTVPGARGPPTGSAGHHHTDHD</sequence>
<dbReference type="Proteomes" id="UP000640052">
    <property type="component" value="Unassembled WGS sequence"/>
</dbReference>